<keyword evidence="6" id="KW-1133">Transmembrane helix</keyword>
<keyword evidence="4 8" id="KW-0012">Acyltransferase</keyword>
<reference evidence="8" key="1">
    <citation type="submission" date="2020-04" db="EMBL/GenBank/DDBJ databases">
        <authorList>
            <person name="Neveu A P."/>
        </authorList>
    </citation>
    <scope>NUCLEOTIDE SEQUENCE</scope>
    <source>
        <tissue evidence="8">Whole embryo</tissue>
    </source>
</reference>
<evidence type="ECO:0000313" key="8">
    <source>
        <dbReference type="EMBL" id="CAB3263401.1"/>
    </source>
</evidence>
<dbReference type="SMART" id="SM00563">
    <property type="entry name" value="PlsC"/>
    <property type="match status" value="1"/>
</dbReference>
<feature type="transmembrane region" description="Helical" evidence="6">
    <location>
        <begin position="47"/>
        <end position="76"/>
    </location>
</feature>
<dbReference type="CDD" id="cd07990">
    <property type="entry name" value="LPLAT_LCLAT1-like"/>
    <property type="match status" value="1"/>
</dbReference>
<dbReference type="GO" id="GO:0005783">
    <property type="term" value="C:endoplasmic reticulum"/>
    <property type="evidence" value="ECO:0007669"/>
    <property type="project" value="TreeGrafter"/>
</dbReference>
<keyword evidence="2 8" id="KW-0808">Transferase</keyword>
<gene>
    <name evidence="8" type="primary">Lclat1-002</name>
</gene>
<evidence type="ECO:0000256" key="2">
    <source>
        <dbReference type="ARBA" id="ARBA00022679"/>
    </source>
</evidence>
<keyword evidence="3" id="KW-0443">Lipid metabolism</keyword>
<dbReference type="EMBL" id="LR787539">
    <property type="protein sequence ID" value="CAB3263401.1"/>
    <property type="molecule type" value="mRNA"/>
</dbReference>
<dbReference type="InterPro" id="IPR002123">
    <property type="entry name" value="Plipid/glycerol_acylTrfase"/>
</dbReference>
<keyword evidence="6" id="KW-0812">Transmembrane</keyword>
<sequence>MAKGPYSEGTDKARMVQTTFMCPRTKQLFLFIKMASLFGYIRGTSTILLLLVSCFFGSVFVYGPIWPVMFLWPWLYRRVIEVLASMWQTLIVTACEKLLGIKVVVTGDAIDRHDKTVLLMNHRTRLDWFYFFSYVFHAKILNRHKIALKSGLKWIPGVGWAMQVAAYIFLDRNWEIDQNHINRILSYFVELDSKHNILFFPEGTDLSKDNLRKSKEFAKKHDLTPFDYVLQPRRKGFTHFVNTLRNISGIQAVHDVTVAYPFNIPQEEVDILKGDVPREVHFHIRRFPIEELPEDEKQLGDWCQDRWAEKEELLRQYYAAEPKARKFQTKKIPPFHPRTFLLWFALFAWVSITVLSAYAVIVSPFFRWYMVIIVLSYLMQGLVFGGAEKVELFVYDQLRKPWSEWGKAVNTGGAGDASSSRKNPYDKYLR</sequence>
<dbReference type="GO" id="GO:0036149">
    <property type="term" value="P:phosphatidylinositol acyl-chain remodeling"/>
    <property type="evidence" value="ECO:0007669"/>
    <property type="project" value="TreeGrafter"/>
</dbReference>
<feature type="transmembrane region" description="Helical" evidence="6">
    <location>
        <begin position="368"/>
        <end position="387"/>
    </location>
</feature>
<keyword evidence="6" id="KW-0472">Membrane</keyword>
<evidence type="ECO:0000256" key="4">
    <source>
        <dbReference type="ARBA" id="ARBA00023315"/>
    </source>
</evidence>
<evidence type="ECO:0000256" key="6">
    <source>
        <dbReference type="SAM" id="Phobius"/>
    </source>
</evidence>
<evidence type="ECO:0000256" key="1">
    <source>
        <dbReference type="ARBA" id="ARBA00008655"/>
    </source>
</evidence>
<dbReference type="PANTHER" id="PTHR10983">
    <property type="entry name" value="1-ACYLGLYCEROL-3-PHOSPHATE ACYLTRANSFERASE-RELATED"/>
    <property type="match status" value="1"/>
</dbReference>
<feature type="transmembrane region" description="Helical" evidence="6">
    <location>
        <begin position="340"/>
        <end position="362"/>
    </location>
</feature>
<dbReference type="GO" id="GO:0016746">
    <property type="term" value="F:acyltransferase activity"/>
    <property type="evidence" value="ECO:0007669"/>
    <property type="project" value="UniProtKB-KW"/>
</dbReference>
<accession>A0A6F9DJN2</accession>
<dbReference type="PANTHER" id="PTHR10983:SF16">
    <property type="entry name" value="LYSOCARDIOLIPIN ACYLTRANSFERASE 1"/>
    <property type="match status" value="1"/>
</dbReference>
<dbReference type="Pfam" id="PF01553">
    <property type="entry name" value="Acyltransferase"/>
    <property type="match status" value="1"/>
</dbReference>
<dbReference type="InterPro" id="IPR032098">
    <property type="entry name" value="Acyltransf_C"/>
</dbReference>
<dbReference type="Pfam" id="PF16076">
    <property type="entry name" value="Acyltransf_C"/>
    <property type="match status" value="1"/>
</dbReference>
<keyword evidence="3" id="KW-1208">Phospholipid metabolism</keyword>
<evidence type="ECO:0000256" key="5">
    <source>
        <dbReference type="SAM" id="MobiDB-lite"/>
    </source>
</evidence>
<name>A0A6F9DJN2_9ASCI</name>
<organism evidence="8">
    <name type="scientific">Phallusia mammillata</name>
    <dbReference type="NCBI Taxonomy" id="59560"/>
    <lineage>
        <taxon>Eukaryota</taxon>
        <taxon>Metazoa</taxon>
        <taxon>Chordata</taxon>
        <taxon>Tunicata</taxon>
        <taxon>Ascidiacea</taxon>
        <taxon>Phlebobranchia</taxon>
        <taxon>Ascidiidae</taxon>
        <taxon>Phallusia</taxon>
    </lineage>
</organism>
<protein>
    <submittedName>
        <fullName evidence="8">Lysocardiolipin acyltransferase 1</fullName>
    </submittedName>
</protein>
<comment type="similarity">
    <text evidence="1">Belongs to the 1-acyl-sn-glycerol-3-phosphate acyltransferase family.</text>
</comment>
<evidence type="ECO:0000256" key="3">
    <source>
        <dbReference type="ARBA" id="ARBA00023264"/>
    </source>
</evidence>
<dbReference type="SUPFAM" id="SSF69593">
    <property type="entry name" value="Glycerol-3-phosphate (1)-acyltransferase"/>
    <property type="match status" value="1"/>
</dbReference>
<dbReference type="AlphaFoldDB" id="A0A6F9DJN2"/>
<feature type="domain" description="Phospholipid/glycerol acyltransferase" evidence="7">
    <location>
        <begin position="116"/>
        <end position="238"/>
    </location>
</feature>
<evidence type="ECO:0000259" key="7">
    <source>
        <dbReference type="SMART" id="SM00563"/>
    </source>
</evidence>
<proteinExistence type="evidence at transcript level"/>
<feature type="transmembrane region" description="Helical" evidence="6">
    <location>
        <begin position="21"/>
        <end position="41"/>
    </location>
</feature>
<feature type="region of interest" description="Disordered" evidence="5">
    <location>
        <begin position="410"/>
        <end position="430"/>
    </location>
</feature>